<evidence type="ECO:0008006" key="3">
    <source>
        <dbReference type="Google" id="ProtNLM"/>
    </source>
</evidence>
<dbReference type="PANTHER" id="PTHR43434:SF1">
    <property type="entry name" value="PHOSPHOGLYCOLATE PHOSPHATASE"/>
    <property type="match status" value="1"/>
</dbReference>
<dbReference type="GO" id="GO:0008967">
    <property type="term" value="F:phosphoglycolate phosphatase activity"/>
    <property type="evidence" value="ECO:0007669"/>
    <property type="project" value="TreeGrafter"/>
</dbReference>
<dbReference type="AlphaFoldDB" id="A0A1G2CJA1"/>
<evidence type="ECO:0000313" key="1">
    <source>
        <dbReference type="EMBL" id="OGZ00488.1"/>
    </source>
</evidence>
<gene>
    <name evidence="1" type="ORF">A2946_00575</name>
</gene>
<dbReference type="InterPro" id="IPR041492">
    <property type="entry name" value="HAD_2"/>
</dbReference>
<reference evidence="1 2" key="1">
    <citation type="journal article" date="2016" name="Nat. Commun.">
        <title>Thousands of microbial genomes shed light on interconnected biogeochemical processes in an aquifer system.</title>
        <authorList>
            <person name="Anantharaman K."/>
            <person name="Brown C.T."/>
            <person name="Hug L.A."/>
            <person name="Sharon I."/>
            <person name="Castelle C.J."/>
            <person name="Probst A.J."/>
            <person name="Thomas B.C."/>
            <person name="Singh A."/>
            <person name="Wilkins M.J."/>
            <person name="Karaoz U."/>
            <person name="Brodie E.L."/>
            <person name="Williams K.H."/>
            <person name="Hubbard S.S."/>
            <person name="Banfield J.F."/>
        </authorList>
    </citation>
    <scope>NUCLEOTIDE SEQUENCE [LARGE SCALE GENOMIC DNA]</scope>
</reference>
<dbReference type="InterPro" id="IPR050155">
    <property type="entry name" value="HAD-like_hydrolase_sf"/>
</dbReference>
<dbReference type="Proteomes" id="UP000178348">
    <property type="component" value="Unassembled WGS sequence"/>
</dbReference>
<dbReference type="InterPro" id="IPR036412">
    <property type="entry name" value="HAD-like_sf"/>
</dbReference>
<evidence type="ECO:0000313" key="2">
    <source>
        <dbReference type="Proteomes" id="UP000178348"/>
    </source>
</evidence>
<name>A0A1G2CJA1_9BACT</name>
<dbReference type="PANTHER" id="PTHR43434">
    <property type="entry name" value="PHOSPHOGLYCOLATE PHOSPHATASE"/>
    <property type="match status" value="1"/>
</dbReference>
<dbReference type="NCBIfam" id="TIGR01549">
    <property type="entry name" value="HAD-SF-IA-v1"/>
    <property type="match status" value="1"/>
</dbReference>
<protein>
    <recommendedName>
        <fullName evidence="3">Haloacid dehalogenase</fullName>
    </recommendedName>
</protein>
<comment type="caution">
    <text evidence="1">The sequence shown here is derived from an EMBL/GenBank/DDBJ whole genome shotgun (WGS) entry which is preliminary data.</text>
</comment>
<proteinExistence type="predicted"/>
<sequence length="155" mass="17958">GWHVGVSEIFRSFDPTFKEERVHMHQNRFFRKYGKECKDKVSAFAAQYERDHVTGFAVDEDVLKIIREAINCKLYVWSSNTKKTVEEQLKKLNVFHMFDKIITSDDVFYIKPDPEGFSLVADSTPLNRYVFFGDSACDKEAAANVGIDYIDVKDL</sequence>
<dbReference type="SUPFAM" id="SSF56784">
    <property type="entry name" value="HAD-like"/>
    <property type="match status" value="1"/>
</dbReference>
<dbReference type="InterPro" id="IPR023214">
    <property type="entry name" value="HAD_sf"/>
</dbReference>
<accession>A0A1G2CJA1</accession>
<dbReference type="CDD" id="cd01427">
    <property type="entry name" value="HAD_like"/>
    <property type="match status" value="1"/>
</dbReference>
<dbReference type="Gene3D" id="3.40.50.1000">
    <property type="entry name" value="HAD superfamily/HAD-like"/>
    <property type="match status" value="1"/>
</dbReference>
<dbReference type="GO" id="GO:0006281">
    <property type="term" value="P:DNA repair"/>
    <property type="evidence" value="ECO:0007669"/>
    <property type="project" value="TreeGrafter"/>
</dbReference>
<organism evidence="1 2">
    <name type="scientific">Candidatus Liptonbacteria bacterium RIFCSPLOWO2_01_FULL_53_13</name>
    <dbReference type="NCBI Taxonomy" id="1798651"/>
    <lineage>
        <taxon>Bacteria</taxon>
        <taxon>Candidatus Liptoniibacteriota</taxon>
    </lineage>
</organism>
<dbReference type="InterPro" id="IPR006439">
    <property type="entry name" value="HAD-SF_hydro_IA"/>
</dbReference>
<feature type="non-terminal residue" evidence="1">
    <location>
        <position position="1"/>
    </location>
</feature>
<dbReference type="EMBL" id="MHLB01000064">
    <property type="protein sequence ID" value="OGZ00488.1"/>
    <property type="molecule type" value="Genomic_DNA"/>
</dbReference>
<dbReference type="Pfam" id="PF13419">
    <property type="entry name" value="HAD_2"/>
    <property type="match status" value="1"/>
</dbReference>